<dbReference type="KEGG" id="dfl:DFE_0988"/>
<evidence type="ECO:0000313" key="1">
    <source>
        <dbReference type="EMBL" id="BBD07714.1"/>
    </source>
</evidence>
<organism evidence="1 2">
    <name type="scientific">Desulfovibrio ferrophilus</name>
    <dbReference type="NCBI Taxonomy" id="241368"/>
    <lineage>
        <taxon>Bacteria</taxon>
        <taxon>Pseudomonadati</taxon>
        <taxon>Thermodesulfobacteriota</taxon>
        <taxon>Desulfovibrionia</taxon>
        <taxon>Desulfovibrionales</taxon>
        <taxon>Desulfovibrionaceae</taxon>
        <taxon>Desulfovibrio</taxon>
    </lineage>
</organism>
<gene>
    <name evidence="1" type="ORF">DFE_0988</name>
</gene>
<sequence>MQQVWNVYPVTCYRVKTAGHHDGKEKREAFSLAKAQESLISDSGSLTGGDLVSTRMVEAMVAGRGAAGPVKKRQAS</sequence>
<evidence type="ECO:0000313" key="2">
    <source>
        <dbReference type="Proteomes" id="UP000269883"/>
    </source>
</evidence>
<dbReference type="AlphaFoldDB" id="A0A2Z6AWT6"/>
<accession>A0A2Z6AWT6</accession>
<name>A0A2Z6AWT6_9BACT</name>
<dbReference type="Proteomes" id="UP000269883">
    <property type="component" value="Chromosome"/>
</dbReference>
<dbReference type="EMBL" id="AP017378">
    <property type="protein sequence ID" value="BBD07714.1"/>
    <property type="molecule type" value="Genomic_DNA"/>
</dbReference>
<proteinExistence type="predicted"/>
<keyword evidence="2" id="KW-1185">Reference proteome</keyword>
<protein>
    <submittedName>
        <fullName evidence="1">Putative polyketide synthase protein</fullName>
    </submittedName>
</protein>
<reference evidence="1 2" key="1">
    <citation type="journal article" date="2018" name="Sci. Adv.">
        <title>Multi-heme cytochromes provide a pathway for survival in energy-limited environments.</title>
        <authorList>
            <person name="Deng X."/>
            <person name="Dohmae N."/>
            <person name="Nealson K.H."/>
            <person name="Hashimoto K."/>
            <person name="Okamoto A."/>
        </authorList>
    </citation>
    <scope>NUCLEOTIDE SEQUENCE [LARGE SCALE GENOMIC DNA]</scope>
    <source>
        <strain evidence="1 2">IS5</strain>
    </source>
</reference>